<comment type="caution">
    <text evidence="4">The sequence shown here is derived from an EMBL/GenBank/DDBJ whole genome shotgun (WGS) entry which is preliminary data.</text>
</comment>
<dbReference type="Proteomes" id="UP001595816">
    <property type="component" value="Unassembled WGS sequence"/>
</dbReference>
<keyword evidence="2" id="KW-0812">Transmembrane</keyword>
<evidence type="ECO:0000256" key="3">
    <source>
        <dbReference type="SAM" id="SignalP"/>
    </source>
</evidence>
<protein>
    <recommendedName>
        <fullName evidence="6">DUF11 domain-containing protein</fullName>
    </recommendedName>
</protein>
<feature type="chain" id="PRO_5047067364" description="DUF11 domain-containing protein" evidence="3">
    <location>
        <begin position="28"/>
        <end position="265"/>
    </location>
</feature>
<feature type="compositionally biased region" description="Low complexity" evidence="1">
    <location>
        <begin position="149"/>
        <end position="171"/>
    </location>
</feature>
<accession>A0ABV8LW48</accession>
<dbReference type="RefSeq" id="WP_253763140.1">
    <property type="nucleotide sequence ID" value="NZ_JAMZDZ010000001.1"/>
</dbReference>
<feature type="signal peptide" evidence="3">
    <location>
        <begin position="1"/>
        <end position="27"/>
    </location>
</feature>
<evidence type="ECO:0000256" key="1">
    <source>
        <dbReference type="SAM" id="MobiDB-lite"/>
    </source>
</evidence>
<proteinExistence type="predicted"/>
<evidence type="ECO:0008006" key="6">
    <source>
        <dbReference type="Google" id="ProtNLM"/>
    </source>
</evidence>
<evidence type="ECO:0000313" key="5">
    <source>
        <dbReference type="Proteomes" id="UP001595816"/>
    </source>
</evidence>
<keyword evidence="3" id="KW-0732">Signal</keyword>
<reference evidence="5" key="1">
    <citation type="journal article" date="2019" name="Int. J. Syst. Evol. Microbiol.">
        <title>The Global Catalogue of Microorganisms (GCM) 10K type strain sequencing project: providing services to taxonomists for standard genome sequencing and annotation.</title>
        <authorList>
            <consortium name="The Broad Institute Genomics Platform"/>
            <consortium name="The Broad Institute Genome Sequencing Center for Infectious Disease"/>
            <person name="Wu L."/>
            <person name="Ma J."/>
        </authorList>
    </citation>
    <scope>NUCLEOTIDE SEQUENCE [LARGE SCALE GENOMIC DNA]</scope>
    <source>
        <strain evidence="5">CGMCC 4.7289</strain>
    </source>
</reference>
<dbReference type="EMBL" id="JBHSAY010000020">
    <property type="protein sequence ID" value="MFC4135266.1"/>
    <property type="molecule type" value="Genomic_DNA"/>
</dbReference>
<feature type="transmembrane region" description="Helical" evidence="2">
    <location>
        <begin position="222"/>
        <end position="243"/>
    </location>
</feature>
<gene>
    <name evidence="4" type="ORF">ACFOZ4_32040</name>
</gene>
<feature type="region of interest" description="Disordered" evidence="1">
    <location>
        <begin position="148"/>
        <end position="189"/>
    </location>
</feature>
<evidence type="ECO:0000256" key="2">
    <source>
        <dbReference type="SAM" id="Phobius"/>
    </source>
</evidence>
<organism evidence="4 5">
    <name type="scientific">Hamadaea flava</name>
    <dbReference type="NCBI Taxonomy" id="1742688"/>
    <lineage>
        <taxon>Bacteria</taxon>
        <taxon>Bacillati</taxon>
        <taxon>Actinomycetota</taxon>
        <taxon>Actinomycetes</taxon>
        <taxon>Micromonosporales</taxon>
        <taxon>Micromonosporaceae</taxon>
        <taxon>Hamadaea</taxon>
    </lineage>
</organism>
<sequence>MNVRQAITVVAAGALLGAGIGAAPAYADDVDLKAIPATASGKSGGDVTVTIAFEASAPISGTPPVVQLDVAFPAGVPIKVYPSPCKYWGTFKARCQLDSVTQGRHELTFQVVMLATPTSTGSSKLTIMAAGYTEPNHNNNTAPITLRVTASGSSSPSAARSATASAKATPKSSKRSGTPSAAPTEDGVLPTEAVGAVADGQTTTTVDAAAVAENEDSDSLPVLIFGGAGALVVVGGLLLWLVLRRRNDDEDEEDDDEYDRYRARY</sequence>
<keyword evidence="5" id="KW-1185">Reference proteome</keyword>
<keyword evidence="2" id="KW-1133">Transmembrane helix</keyword>
<evidence type="ECO:0000313" key="4">
    <source>
        <dbReference type="EMBL" id="MFC4135266.1"/>
    </source>
</evidence>
<name>A0ABV8LW48_9ACTN</name>
<keyword evidence="2" id="KW-0472">Membrane</keyword>